<dbReference type="InterPro" id="IPR011421">
    <property type="entry name" value="BCNT-C"/>
</dbReference>
<feature type="region of interest" description="Disordered" evidence="2">
    <location>
        <begin position="100"/>
        <end position="122"/>
    </location>
</feature>
<reference evidence="4 5" key="1">
    <citation type="submission" date="2017-07" db="EMBL/GenBank/DDBJ databases">
        <title>An improved, manually edited Actinidia chinensis var. chinensis (kiwifruit) genome highlights the challenges associated with draft genomes and gene prediction in plants.</title>
        <authorList>
            <person name="Pilkington S."/>
            <person name="Crowhurst R."/>
            <person name="Hilario E."/>
            <person name="Nardozza S."/>
            <person name="Fraser L."/>
            <person name="Peng Y."/>
            <person name="Gunaseelan K."/>
            <person name="Simpson R."/>
            <person name="Tahir J."/>
            <person name="Deroles S."/>
            <person name="Templeton K."/>
            <person name="Luo Z."/>
            <person name="Davy M."/>
            <person name="Cheng C."/>
            <person name="Mcneilage M."/>
            <person name="Scaglione D."/>
            <person name="Liu Y."/>
            <person name="Zhang Q."/>
            <person name="Datson P."/>
            <person name="De Silva N."/>
            <person name="Gardiner S."/>
            <person name="Bassett H."/>
            <person name="Chagne D."/>
            <person name="Mccallum J."/>
            <person name="Dzierzon H."/>
            <person name="Deng C."/>
            <person name="Wang Y.-Y."/>
            <person name="Barron N."/>
            <person name="Manako K."/>
            <person name="Bowen J."/>
            <person name="Foster T."/>
            <person name="Erridge Z."/>
            <person name="Tiffin H."/>
            <person name="Waite C."/>
            <person name="Davies K."/>
            <person name="Grierson E."/>
            <person name="Laing W."/>
            <person name="Kirk R."/>
            <person name="Chen X."/>
            <person name="Wood M."/>
            <person name="Montefiori M."/>
            <person name="Brummell D."/>
            <person name="Schwinn K."/>
            <person name="Catanach A."/>
            <person name="Fullerton C."/>
            <person name="Li D."/>
            <person name="Meiyalaghan S."/>
            <person name="Nieuwenhuizen N."/>
            <person name="Read N."/>
            <person name="Prakash R."/>
            <person name="Hunter D."/>
            <person name="Zhang H."/>
            <person name="Mckenzie M."/>
            <person name="Knabel M."/>
            <person name="Harris A."/>
            <person name="Allan A."/>
            <person name="Chen A."/>
            <person name="Janssen B."/>
            <person name="Plunkett B."/>
            <person name="Dwamena C."/>
            <person name="Voogd C."/>
            <person name="Leif D."/>
            <person name="Lafferty D."/>
            <person name="Souleyre E."/>
            <person name="Varkonyi-Gasic E."/>
            <person name="Gambi F."/>
            <person name="Hanley J."/>
            <person name="Yao J.-L."/>
            <person name="Cheung J."/>
            <person name="David K."/>
            <person name="Warren B."/>
            <person name="Marsh K."/>
            <person name="Snowden K."/>
            <person name="Lin-Wang K."/>
            <person name="Brian L."/>
            <person name="Martinez-Sanchez M."/>
            <person name="Wang M."/>
            <person name="Ileperuma N."/>
            <person name="Macnee N."/>
            <person name="Campin R."/>
            <person name="Mcatee P."/>
            <person name="Drummond R."/>
            <person name="Espley R."/>
            <person name="Ireland H."/>
            <person name="Wu R."/>
            <person name="Atkinson R."/>
            <person name="Karunairetnam S."/>
            <person name="Bulley S."/>
            <person name="Chunkath S."/>
            <person name="Hanley Z."/>
            <person name="Storey R."/>
            <person name="Thrimawithana A."/>
            <person name="Thomson S."/>
            <person name="David C."/>
            <person name="Testolin R."/>
        </authorList>
    </citation>
    <scope>NUCLEOTIDE SEQUENCE [LARGE SCALE GENOMIC DNA]</scope>
    <source>
        <strain evidence="5">cv. Red5</strain>
        <tissue evidence="4">Young leaf</tissue>
    </source>
</reference>
<dbReference type="OMA" id="TMQERWT"/>
<feature type="domain" description="BCNT-C" evidence="3">
    <location>
        <begin position="183"/>
        <end position="264"/>
    </location>
</feature>
<proteinExistence type="predicted"/>
<dbReference type="PANTHER" id="PTHR48407:SF1">
    <property type="entry name" value="CRANIOFACIAL DEVELOPMENT PROTEIN 1"/>
    <property type="match status" value="1"/>
</dbReference>
<comment type="caution">
    <text evidence="4">The sequence shown here is derived from an EMBL/GenBank/DDBJ whole genome shotgun (WGS) entry which is preliminary data.</text>
</comment>
<feature type="coiled-coil region" evidence="1">
    <location>
        <begin position="205"/>
        <end position="239"/>
    </location>
</feature>
<evidence type="ECO:0000259" key="3">
    <source>
        <dbReference type="PROSITE" id="PS51279"/>
    </source>
</evidence>
<protein>
    <submittedName>
        <fullName evidence="4">Craniofacial development protein</fullName>
    </submittedName>
</protein>
<evidence type="ECO:0000313" key="5">
    <source>
        <dbReference type="Proteomes" id="UP000241394"/>
    </source>
</evidence>
<dbReference type="Proteomes" id="UP000241394">
    <property type="component" value="Chromosome LG22"/>
</dbReference>
<evidence type="ECO:0000313" key="4">
    <source>
        <dbReference type="EMBL" id="PSR97865.1"/>
    </source>
</evidence>
<dbReference type="InParanoid" id="A0A2R6PW41"/>
<gene>
    <name evidence="4" type="ORF">CEY00_Acc24514</name>
</gene>
<evidence type="ECO:0000256" key="1">
    <source>
        <dbReference type="SAM" id="Coils"/>
    </source>
</evidence>
<dbReference type="PANTHER" id="PTHR48407">
    <property type="entry name" value="CRANIOFACIAL DEVELOPMENT PROTEIN 1"/>
    <property type="match status" value="1"/>
</dbReference>
<dbReference type="Pfam" id="PF07572">
    <property type="entry name" value="BCNT"/>
    <property type="match status" value="1"/>
</dbReference>
<keyword evidence="5" id="KW-1185">Reference proteome</keyword>
<sequence length="273" mass="30046">MASMASSRKGFDHSGNGERKDGISLESAHEVASASSLPAQPEDIERIARVDAVWEQMNKGVSLNTLKSITNKASSTVKKTTSQKSSTSWMTYLGMAPKKTASPVLDKQKKQPSPIHNGTSDEAKRLAAAALSAVKDSAALAAASSKGKIEITEVRDFAGQDIEVKKLVDANSKEASEKAKGHMGPPSAVDAVLEQIKKKQKLSVLDKTKKDWGEYKDENKGLEEELDAYKKSSNQYLEKVSFLQRTDYREFERERDARLAMQAKRKPDMREDP</sequence>
<dbReference type="EMBL" id="NKQK01000022">
    <property type="protein sequence ID" value="PSR97865.1"/>
    <property type="molecule type" value="Genomic_DNA"/>
</dbReference>
<dbReference type="FunCoup" id="A0A2R6PW41">
    <property type="interactions" value="2745"/>
</dbReference>
<feature type="compositionally biased region" description="Basic and acidic residues" evidence="2">
    <location>
        <begin position="9"/>
        <end position="29"/>
    </location>
</feature>
<dbReference type="PROSITE" id="PS51279">
    <property type="entry name" value="BCNT_C"/>
    <property type="match status" value="1"/>
</dbReference>
<feature type="region of interest" description="Disordered" evidence="2">
    <location>
        <begin position="1"/>
        <end position="43"/>
    </location>
</feature>
<dbReference type="OrthoDB" id="445677at2759"/>
<reference evidence="5" key="2">
    <citation type="journal article" date="2018" name="BMC Genomics">
        <title>A manually annotated Actinidia chinensis var. chinensis (kiwifruit) genome highlights the challenges associated with draft genomes and gene prediction in plants.</title>
        <authorList>
            <person name="Pilkington S.M."/>
            <person name="Crowhurst R."/>
            <person name="Hilario E."/>
            <person name="Nardozza S."/>
            <person name="Fraser L."/>
            <person name="Peng Y."/>
            <person name="Gunaseelan K."/>
            <person name="Simpson R."/>
            <person name="Tahir J."/>
            <person name="Deroles S.C."/>
            <person name="Templeton K."/>
            <person name="Luo Z."/>
            <person name="Davy M."/>
            <person name="Cheng C."/>
            <person name="McNeilage M."/>
            <person name="Scaglione D."/>
            <person name="Liu Y."/>
            <person name="Zhang Q."/>
            <person name="Datson P."/>
            <person name="De Silva N."/>
            <person name="Gardiner S.E."/>
            <person name="Bassett H."/>
            <person name="Chagne D."/>
            <person name="McCallum J."/>
            <person name="Dzierzon H."/>
            <person name="Deng C."/>
            <person name="Wang Y.Y."/>
            <person name="Barron L."/>
            <person name="Manako K."/>
            <person name="Bowen J."/>
            <person name="Foster T.M."/>
            <person name="Erridge Z.A."/>
            <person name="Tiffin H."/>
            <person name="Waite C.N."/>
            <person name="Davies K.M."/>
            <person name="Grierson E.P."/>
            <person name="Laing W.A."/>
            <person name="Kirk R."/>
            <person name="Chen X."/>
            <person name="Wood M."/>
            <person name="Montefiori M."/>
            <person name="Brummell D.A."/>
            <person name="Schwinn K.E."/>
            <person name="Catanach A."/>
            <person name="Fullerton C."/>
            <person name="Li D."/>
            <person name="Meiyalaghan S."/>
            <person name="Nieuwenhuizen N."/>
            <person name="Read N."/>
            <person name="Prakash R."/>
            <person name="Hunter D."/>
            <person name="Zhang H."/>
            <person name="McKenzie M."/>
            <person name="Knabel M."/>
            <person name="Harris A."/>
            <person name="Allan A.C."/>
            <person name="Gleave A."/>
            <person name="Chen A."/>
            <person name="Janssen B.J."/>
            <person name="Plunkett B."/>
            <person name="Ampomah-Dwamena C."/>
            <person name="Voogd C."/>
            <person name="Leif D."/>
            <person name="Lafferty D."/>
            <person name="Souleyre E.J.F."/>
            <person name="Varkonyi-Gasic E."/>
            <person name="Gambi F."/>
            <person name="Hanley J."/>
            <person name="Yao J.L."/>
            <person name="Cheung J."/>
            <person name="David K.M."/>
            <person name="Warren B."/>
            <person name="Marsh K."/>
            <person name="Snowden K.C."/>
            <person name="Lin-Wang K."/>
            <person name="Brian L."/>
            <person name="Martinez-Sanchez M."/>
            <person name="Wang M."/>
            <person name="Ileperuma N."/>
            <person name="Macnee N."/>
            <person name="Campin R."/>
            <person name="McAtee P."/>
            <person name="Drummond R.S.M."/>
            <person name="Espley R.V."/>
            <person name="Ireland H.S."/>
            <person name="Wu R."/>
            <person name="Atkinson R.G."/>
            <person name="Karunairetnam S."/>
            <person name="Bulley S."/>
            <person name="Chunkath S."/>
            <person name="Hanley Z."/>
            <person name="Storey R."/>
            <person name="Thrimawithana A.H."/>
            <person name="Thomson S."/>
            <person name="David C."/>
            <person name="Testolin R."/>
            <person name="Huang H."/>
            <person name="Hellens R.P."/>
            <person name="Schaffer R.J."/>
        </authorList>
    </citation>
    <scope>NUCLEOTIDE SEQUENCE [LARGE SCALE GENOMIC DNA]</scope>
    <source>
        <strain evidence="5">cv. Red5</strain>
    </source>
</reference>
<dbReference type="Gramene" id="PSR97865">
    <property type="protein sequence ID" value="PSR97865"/>
    <property type="gene ID" value="CEY00_Acc24514"/>
</dbReference>
<name>A0A2R6PW41_ACTCC</name>
<organism evidence="4 5">
    <name type="scientific">Actinidia chinensis var. chinensis</name>
    <name type="common">Chinese soft-hair kiwi</name>
    <dbReference type="NCBI Taxonomy" id="1590841"/>
    <lineage>
        <taxon>Eukaryota</taxon>
        <taxon>Viridiplantae</taxon>
        <taxon>Streptophyta</taxon>
        <taxon>Embryophyta</taxon>
        <taxon>Tracheophyta</taxon>
        <taxon>Spermatophyta</taxon>
        <taxon>Magnoliopsida</taxon>
        <taxon>eudicotyledons</taxon>
        <taxon>Gunneridae</taxon>
        <taxon>Pentapetalae</taxon>
        <taxon>asterids</taxon>
        <taxon>Ericales</taxon>
        <taxon>Actinidiaceae</taxon>
        <taxon>Actinidia</taxon>
    </lineage>
</organism>
<dbReference type="AlphaFoldDB" id="A0A2R6PW41"/>
<keyword evidence="1" id="KW-0175">Coiled coil</keyword>
<dbReference type="InterPro" id="IPR027124">
    <property type="entry name" value="Swc5/CFDP1/2"/>
</dbReference>
<evidence type="ECO:0000256" key="2">
    <source>
        <dbReference type="SAM" id="MobiDB-lite"/>
    </source>
</evidence>
<dbReference type="STRING" id="1590841.A0A2R6PW41"/>
<accession>A0A2R6PW41</accession>